<proteinExistence type="predicted"/>
<keyword evidence="4 5" id="KW-0472">Membrane</keyword>
<dbReference type="Proteomes" id="UP000322362">
    <property type="component" value="Unassembled WGS sequence"/>
</dbReference>
<dbReference type="GO" id="GO:0016020">
    <property type="term" value="C:membrane"/>
    <property type="evidence" value="ECO:0007669"/>
    <property type="project" value="UniProtKB-SubCell"/>
</dbReference>
<keyword evidence="8" id="KW-0378">Hydrolase</keyword>
<feature type="transmembrane region" description="Helical" evidence="5">
    <location>
        <begin position="110"/>
        <end position="134"/>
    </location>
</feature>
<protein>
    <submittedName>
        <fullName evidence="8">Rhomboid family intramembrane serine protease</fullName>
    </submittedName>
</protein>
<dbReference type="GO" id="GO:0006508">
    <property type="term" value="P:proteolysis"/>
    <property type="evidence" value="ECO:0007669"/>
    <property type="project" value="UniProtKB-KW"/>
</dbReference>
<dbReference type="Gene3D" id="1.20.1540.10">
    <property type="entry name" value="Rhomboid-like"/>
    <property type="match status" value="1"/>
</dbReference>
<feature type="transmembrane region" description="Helical" evidence="5">
    <location>
        <begin position="140"/>
        <end position="160"/>
    </location>
</feature>
<gene>
    <name evidence="8" type="ORF">FXV77_01120</name>
</gene>
<dbReference type="Pfam" id="PF01694">
    <property type="entry name" value="Rhomboid"/>
    <property type="match status" value="1"/>
</dbReference>
<organism evidence="8 9">
    <name type="scientific">Sphingobacterium phlebotomi</name>
    <dbReference type="NCBI Taxonomy" id="2605433"/>
    <lineage>
        <taxon>Bacteria</taxon>
        <taxon>Pseudomonadati</taxon>
        <taxon>Bacteroidota</taxon>
        <taxon>Sphingobacteriia</taxon>
        <taxon>Sphingobacteriales</taxon>
        <taxon>Sphingobacteriaceae</taxon>
        <taxon>Sphingobacterium</taxon>
    </lineage>
</organism>
<name>A0A5D4HB90_9SPHI</name>
<dbReference type="Pfam" id="PF20216">
    <property type="entry name" value="DUF6576"/>
    <property type="match status" value="1"/>
</dbReference>
<feature type="transmembrane region" description="Helical" evidence="5">
    <location>
        <begin position="20"/>
        <end position="38"/>
    </location>
</feature>
<dbReference type="EMBL" id="VTAV01000001">
    <property type="protein sequence ID" value="TYR37918.1"/>
    <property type="molecule type" value="Genomic_DNA"/>
</dbReference>
<comment type="caution">
    <text evidence="8">The sequence shown here is derived from an EMBL/GenBank/DDBJ whole genome shotgun (WGS) entry which is preliminary data.</text>
</comment>
<evidence type="ECO:0000256" key="2">
    <source>
        <dbReference type="ARBA" id="ARBA00022692"/>
    </source>
</evidence>
<evidence type="ECO:0000256" key="3">
    <source>
        <dbReference type="ARBA" id="ARBA00022989"/>
    </source>
</evidence>
<dbReference type="GO" id="GO:0004252">
    <property type="term" value="F:serine-type endopeptidase activity"/>
    <property type="evidence" value="ECO:0007669"/>
    <property type="project" value="InterPro"/>
</dbReference>
<feature type="domain" description="Peptidase S54 rhomboid" evidence="6">
    <location>
        <begin position="69"/>
        <end position="203"/>
    </location>
</feature>
<evidence type="ECO:0000256" key="4">
    <source>
        <dbReference type="ARBA" id="ARBA00023136"/>
    </source>
</evidence>
<keyword evidence="2 5" id="KW-0812">Transmembrane</keyword>
<dbReference type="RefSeq" id="WP_148917383.1">
    <property type="nucleotide sequence ID" value="NZ_VTAV01000001.1"/>
</dbReference>
<evidence type="ECO:0000256" key="5">
    <source>
        <dbReference type="SAM" id="Phobius"/>
    </source>
</evidence>
<keyword evidence="9" id="KW-1185">Reference proteome</keyword>
<dbReference type="InterPro" id="IPR035952">
    <property type="entry name" value="Rhomboid-like_sf"/>
</dbReference>
<sequence length="294" mass="33612">MKESVLKTFWRDTYQSKSPIPFIISVQVAIFVLIHLFDLLKEVNLLQVSLYDYAIDYLSLPLSFSQFLKQPWSIITYPFLYTGLFQLLFDCLWLYWMGNIFLNFLNRRQFLFLYFSASLLGACIYLGLGFIPMLQNSVQLSFSTSTFALGALVASIATLAPRYELRLLLLGTISLKIVALVYICIELIFTGLMNKAGGISFLAMVFWGILFIRSLNQGKDFSVLRLRKPTKKSKMKVVHQSKIASATYSSFRHASDLPNQEEIDEILDKISIGGYESLTSREKEVLFKASKDDK</sequence>
<feature type="transmembrane region" description="Helical" evidence="5">
    <location>
        <begin position="74"/>
        <end position="98"/>
    </location>
</feature>
<feature type="domain" description="DUF6576" evidence="7">
    <location>
        <begin position="259"/>
        <end position="291"/>
    </location>
</feature>
<comment type="subcellular location">
    <subcellularLocation>
        <location evidence="1">Membrane</location>
        <topology evidence="1">Multi-pass membrane protein</topology>
    </subcellularLocation>
</comment>
<reference evidence="8 9" key="1">
    <citation type="submission" date="2019-08" db="EMBL/GenBank/DDBJ databases">
        <title>Phlebobacter frassis gen. nov. sp. nov., a new member of family Sphingobacteriaceae isolated from sand fly rearing media.</title>
        <authorList>
            <person name="Kakumanu M.L."/>
            <person name="Marayati B.F."/>
            <person name="Wada-Katsumata A."/>
            <person name="Wasserberg G."/>
            <person name="Schal C."/>
            <person name="Apperson C.S."/>
            <person name="Ponnusamy L."/>
        </authorList>
    </citation>
    <scope>NUCLEOTIDE SEQUENCE [LARGE SCALE GENOMIC DNA]</scope>
    <source>
        <strain evidence="8 9">SSI9</strain>
    </source>
</reference>
<dbReference type="InterPro" id="IPR046483">
    <property type="entry name" value="DUF6576"/>
</dbReference>
<evidence type="ECO:0000259" key="7">
    <source>
        <dbReference type="Pfam" id="PF20216"/>
    </source>
</evidence>
<dbReference type="SUPFAM" id="SSF144091">
    <property type="entry name" value="Rhomboid-like"/>
    <property type="match status" value="1"/>
</dbReference>
<accession>A0A5D4HB90</accession>
<evidence type="ECO:0000259" key="6">
    <source>
        <dbReference type="Pfam" id="PF01694"/>
    </source>
</evidence>
<evidence type="ECO:0000313" key="9">
    <source>
        <dbReference type="Proteomes" id="UP000322362"/>
    </source>
</evidence>
<dbReference type="AlphaFoldDB" id="A0A5D4HB90"/>
<evidence type="ECO:0000313" key="8">
    <source>
        <dbReference type="EMBL" id="TYR37918.1"/>
    </source>
</evidence>
<feature type="transmembrane region" description="Helical" evidence="5">
    <location>
        <begin position="167"/>
        <end position="190"/>
    </location>
</feature>
<keyword evidence="8" id="KW-0645">Protease</keyword>
<evidence type="ECO:0000256" key="1">
    <source>
        <dbReference type="ARBA" id="ARBA00004141"/>
    </source>
</evidence>
<dbReference type="InterPro" id="IPR022764">
    <property type="entry name" value="Peptidase_S54_rhomboid_dom"/>
</dbReference>
<feature type="transmembrane region" description="Helical" evidence="5">
    <location>
        <begin position="196"/>
        <end position="215"/>
    </location>
</feature>
<keyword evidence="3 5" id="KW-1133">Transmembrane helix</keyword>